<dbReference type="SUPFAM" id="SSF53448">
    <property type="entry name" value="Nucleotide-diphospho-sugar transferases"/>
    <property type="match status" value="1"/>
</dbReference>
<evidence type="ECO:0000313" key="6">
    <source>
        <dbReference type="EMBL" id="MFD1130183.1"/>
    </source>
</evidence>
<keyword evidence="7" id="KW-1185">Reference proteome</keyword>
<dbReference type="EMBL" id="JBHTKX010000002">
    <property type="protein sequence ID" value="MFD1130183.1"/>
    <property type="molecule type" value="Genomic_DNA"/>
</dbReference>
<sequence length="332" mass="38335">MKETLAKPKQIRSNEQRYSTVSVHIVTYNSADDIKECIDHVLRQSYSVRSIVIVDNNSTDQTTDRVRQHPAYRENKVKIQLIENESNTGFAPAHNQAIQATTTDYVLVLNPDVSLEPDYIRYLVEFMDHHSEVGSAAGMLRLKADPSLIDSTGLTMNKTYRAFDRGAGESADKWTSSNEVFGVSGAAAMYSRKMIDDISIDGQFFDSDFFAYKEDVDVAWRAQVFGWKSFYIAEAVALHERGWKKDNRKSIPLFIRQVSYINRYKMIYKNESIGKLLKNLIFFLPFELASNFYFLWKERDVLSAWKSLYKCRSELKAKRRYIQTARKTSPKS</sequence>
<dbReference type="EC" id="2.4.-.-" evidence="6"/>
<evidence type="ECO:0000256" key="2">
    <source>
        <dbReference type="ARBA" id="ARBA00006739"/>
    </source>
</evidence>
<evidence type="ECO:0000259" key="5">
    <source>
        <dbReference type="Pfam" id="PF00535"/>
    </source>
</evidence>
<accession>A0ABW3PY55</accession>
<comment type="similarity">
    <text evidence="2">Belongs to the glycosyltransferase 2 family.</text>
</comment>
<comment type="pathway">
    <text evidence="1">Cell wall biogenesis; cell wall polysaccharide biosynthesis.</text>
</comment>
<evidence type="ECO:0000313" key="7">
    <source>
        <dbReference type="Proteomes" id="UP001597169"/>
    </source>
</evidence>
<dbReference type="InterPro" id="IPR001173">
    <property type="entry name" value="Glyco_trans_2-like"/>
</dbReference>
<proteinExistence type="inferred from homology"/>
<dbReference type="InterPro" id="IPR029044">
    <property type="entry name" value="Nucleotide-diphossugar_trans"/>
</dbReference>
<dbReference type="Gene3D" id="3.90.550.10">
    <property type="entry name" value="Spore Coat Polysaccharide Biosynthesis Protein SpsA, Chain A"/>
    <property type="match status" value="1"/>
</dbReference>
<keyword evidence="4 6" id="KW-0808">Transferase</keyword>
<dbReference type="PANTHER" id="PTHR43179:SF12">
    <property type="entry name" value="GALACTOFURANOSYLTRANSFERASE GLFT2"/>
    <property type="match status" value="1"/>
</dbReference>
<organism evidence="6 7">
    <name type="scientific">Paenibacillus provencensis</name>
    <dbReference type="NCBI Taxonomy" id="441151"/>
    <lineage>
        <taxon>Bacteria</taxon>
        <taxon>Bacillati</taxon>
        <taxon>Bacillota</taxon>
        <taxon>Bacilli</taxon>
        <taxon>Bacillales</taxon>
        <taxon>Paenibacillaceae</taxon>
        <taxon>Paenibacillus</taxon>
    </lineage>
</organism>
<reference evidence="7" key="1">
    <citation type="journal article" date="2019" name="Int. J. Syst. Evol. Microbiol.">
        <title>The Global Catalogue of Microorganisms (GCM) 10K type strain sequencing project: providing services to taxonomists for standard genome sequencing and annotation.</title>
        <authorList>
            <consortium name="The Broad Institute Genomics Platform"/>
            <consortium name="The Broad Institute Genome Sequencing Center for Infectious Disease"/>
            <person name="Wu L."/>
            <person name="Ma J."/>
        </authorList>
    </citation>
    <scope>NUCLEOTIDE SEQUENCE [LARGE SCALE GENOMIC DNA]</scope>
    <source>
        <strain evidence="7">CCUG 53519</strain>
    </source>
</reference>
<feature type="domain" description="Glycosyltransferase 2-like" evidence="5">
    <location>
        <begin position="22"/>
        <end position="196"/>
    </location>
</feature>
<evidence type="ECO:0000256" key="1">
    <source>
        <dbReference type="ARBA" id="ARBA00004776"/>
    </source>
</evidence>
<comment type="caution">
    <text evidence="6">The sequence shown here is derived from an EMBL/GenBank/DDBJ whole genome shotgun (WGS) entry which is preliminary data.</text>
</comment>
<dbReference type="GO" id="GO:0016757">
    <property type="term" value="F:glycosyltransferase activity"/>
    <property type="evidence" value="ECO:0007669"/>
    <property type="project" value="UniProtKB-KW"/>
</dbReference>
<dbReference type="Pfam" id="PF00535">
    <property type="entry name" value="Glycos_transf_2"/>
    <property type="match status" value="1"/>
</dbReference>
<protein>
    <submittedName>
        <fullName evidence="6">Glycosyltransferase family 2 protein</fullName>
        <ecNumber evidence="6">2.4.-.-</ecNumber>
    </submittedName>
</protein>
<dbReference type="Proteomes" id="UP001597169">
    <property type="component" value="Unassembled WGS sequence"/>
</dbReference>
<name>A0ABW3PY55_9BACL</name>
<gene>
    <name evidence="6" type="ORF">ACFQ3J_18625</name>
</gene>
<evidence type="ECO:0000256" key="3">
    <source>
        <dbReference type="ARBA" id="ARBA00022676"/>
    </source>
</evidence>
<dbReference type="CDD" id="cd04186">
    <property type="entry name" value="GT_2_like_c"/>
    <property type="match status" value="1"/>
</dbReference>
<dbReference type="RefSeq" id="WP_251582810.1">
    <property type="nucleotide sequence ID" value="NZ_JBHTKX010000002.1"/>
</dbReference>
<keyword evidence="3 6" id="KW-0328">Glycosyltransferase</keyword>
<dbReference type="PANTHER" id="PTHR43179">
    <property type="entry name" value="RHAMNOSYLTRANSFERASE WBBL"/>
    <property type="match status" value="1"/>
</dbReference>
<evidence type="ECO:0000256" key="4">
    <source>
        <dbReference type="ARBA" id="ARBA00022679"/>
    </source>
</evidence>